<dbReference type="InterPro" id="IPR012337">
    <property type="entry name" value="RNaseH-like_sf"/>
</dbReference>
<organism evidence="3 4">
    <name type="scientific">Planococcus antarcticus DSM 14505</name>
    <dbReference type="NCBI Taxonomy" id="1185653"/>
    <lineage>
        <taxon>Bacteria</taxon>
        <taxon>Bacillati</taxon>
        <taxon>Bacillota</taxon>
        <taxon>Bacilli</taxon>
        <taxon>Bacillales</taxon>
        <taxon>Caryophanaceae</taxon>
        <taxon>Planococcus</taxon>
    </lineage>
</organism>
<gene>
    <name evidence="3" type="ORF">BBH88_07745</name>
</gene>
<name>A0ABN4RIG4_9BACL</name>
<dbReference type="PANTHER" id="PTHR10948:SF23">
    <property type="entry name" value="TRANSPOSASE INSI FOR INSERTION SEQUENCE ELEMENT IS30A-RELATED"/>
    <property type="match status" value="1"/>
</dbReference>
<dbReference type="RefSeq" id="WP_065536673.1">
    <property type="nucleotide sequence ID" value="NZ_CP016534.2"/>
</dbReference>
<proteinExistence type="predicted"/>
<evidence type="ECO:0000313" key="4">
    <source>
        <dbReference type="Proteomes" id="UP000092661"/>
    </source>
</evidence>
<dbReference type="InterPro" id="IPR036397">
    <property type="entry name" value="RNaseH_sf"/>
</dbReference>
<dbReference type="EMBL" id="CP016534">
    <property type="protein sequence ID" value="ANU10201.1"/>
    <property type="molecule type" value="Genomic_DNA"/>
</dbReference>
<feature type="region of interest" description="Disordered" evidence="1">
    <location>
        <begin position="124"/>
        <end position="149"/>
    </location>
</feature>
<dbReference type="InterPro" id="IPR051917">
    <property type="entry name" value="Transposase-Integrase"/>
</dbReference>
<keyword evidence="4" id="KW-1185">Reference proteome</keyword>
<evidence type="ECO:0000256" key="1">
    <source>
        <dbReference type="SAM" id="MobiDB-lite"/>
    </source>
</evidence>
<dbReference type="Proteomes" id="UP000092661">
    <property type="component" value="Chromosome"/>
</dbReference>
<dbReference type="PROSITE" id="PS50994">
    <property type="entry name" value="INTEGRASE"/>
    <property type="match status" value="1"/>
</dbReference>
<dbReference type="NCBIfam" id="NF033563">
    <property type="entry name" value="transpos_IS30"/>
    <property type="match status" value="1"/>
</dbReference>
<dbReference type="SUPFAM" id="SSF109709">
    <property type="entry name" value="KorB DNA-binding domain-like"/>
    <property type="match status" value="1"/>
</dbReference>
<feature type="domain" description="Integrase catalytic" evidence="2">
    <location>
        <begin position="150"/>
        <end position="310"/>
    </location>
</feature>
<dbReference type="PANTHER" id="PTHR10948">
    <property type="entry name" value="TRANSPOSASE"/>
    <property type="match status" value="1"/>
</dbReference>
<sequence length="319" mass="36684">MTYTHLITDELVMIEAYYHQNIPVAQIAKRLNRSRQPIYNVINFLKSGHSALDYYTQYEKNKKRCGRLSIVLPEEQKIYIQDMVAKGWTPDVIVGRAEMALDCSIRTLYRMFKSRIFDAATLPMKGKRKPNGHQERRGKQAFKRHISERESDYPSFKKEFGHIEGDTIVGVRHKSAVITLVERLTKVIIALKPTGRKAGDIETALNQWFQGIPRNLFKSITFDCGKEFSNWKPLCNRHDVSIYFADPGTPSQRALNENSNGLLRKDGLAKEMDFNQVDQPFISAVADKRNNIPRKSLDYRTPLEAFLSHLNGVDLSSLY</sequence>
<dbReference type="SUPFAM" id="SSF53098">
    <property type="entry name" value="Ribonuclease H-like"/>
    <property type="match status" value="1"/>
</dbReference>
<protein>
    <submittedName>
        <fullName evidence="3">IS30 family transposase</fullName>
    </submittedName>
</protein>
<dbReference type="InterPro" id="IPR053392">
    <property type="entry name" value="Transposase_IS30-like"/>
</dbReference>
<reference evidence="3" key="1">
    <citation type="submission" date="2016-10" db="EMBL/GenBank/DDBJ databases">
        <authorList>
            <person name="See-Too W.S."/>
        </authorList>
    </citation>
    <scope>NUCLEOTIDE SEQUENCE</scope>
    <source>
        <strain evidence="3">DSM 14505</strain>
    </source>
</reference>
<dbReference type="Gene3D" id="3.30.420.10">
    <property type="entry name" value="Ribonuclease H-like superfamily/Ribonuclease H"/>
    <property type="match status" value="1"/>
</dbReference>
<dbReference type="InterPro" id="IPR001584">
    <property type="entry name" value="Integrase_cat-core"/>
</dbReference>
<evidence type="ECO:0000313" key="3">
    <source>
        <dbReference type="EMBL" id="ANU10201.1"/>
    </source>
</evidence>
<evidence type="ECO:0000259" key="2">
    <source>
        <dbReference type="PROSITE" id="PS50994"/>
    </source>
</evidence>
<accession>A0ABN4RIG4</accession>